<dbReference type="Pfam" id="PF17745">
    <property type="entry name" value="Ydr279_N"/>
    <property type="match status" value="1"/>
</dbReference>
<organism evidence="3 4">
    <name type="scientific">Triparma verrucosa</name>
    <dbReference type="NCBI Taxonomy" id="1606542"/>
    <lineage>
        <taxon>Eukaryota</taxon>
        <taxon>Sar</taxon>
        <taxon>Stramenopiles</taxon>
        <taxon>Ochrophyta</taxon>
        <taxon>Bolidophyceae</taxon>
        <taxon>Parmales</taxon>
        <taxon>Triparmaceae</taxon>
        <taxon>Triparma</taxon>
    </lineage>
</organism>
<name>A0A9W7BJG8_9STRA</name>
<reference evidence="4" key="1">
    <citation type="journal article" date="2023" name="Commun. Biol.">
        <title>Genome analysis of Parmales, the sister group of diatoms, reveals the evolutionary specialization of diatoms from phago-mixotrophs to photoautotrophs.</title>
        <authorList>
            <person name="Ban H."/>
            <person name="Sato S."/>
            <person name="Yoshikawa S."/>
            <person name="Yamada K."/>
            <person name="Nakamura Y."/>
            <person name="Ichinomiya M."/>
            <person name="Sato N."/>
            <person name="Blanc-Mathieu R."/>
            <person name="Endo H."/>
            <person name="Kuwata A."/>
            <person name="Ogata H."/>
        </authorList>
    </citation>
    <scope>NUCLEOTIDE SEQUENCE [LARGE SCALE GENOMIC DNA]</scope>
    <source>
        <strain evidence="4">NIES 3699</strain>
    </source>
</reference>
<evidence type="ECO:0000256" key="1">
    <source>
        <dbReference type="SAM" id="MobiDB-lite"/>
    </source>
</evidence>
<dbReference type="GO" id="GO:0005654">
    <property type="term" value="C:nucleoplasm"/>
    <property type="evidence" value="ECO:0007669"/>
    <property type="project" value="TreeGrafter"/>
</dbReference>
<dbReference type="InterPro" id="IPR041195">
    <property type="entry name" value="Rnh202_N"/>
</dbReference>
<dbReference type="InterPro" id="IPR040456">
    <property type="entry name" value="RNase_H2_suB"/>
</dbReference>
<dbReference type="AlphaFoldDB" id="A0A9W7BJG8"/>
<dbReference type="PANTHER" id="PTHR13383">
    <property type="entry name" value="RIBONUCLEASE H2 SUBUNIT B"/>
    <property type="match status" value="1"/>
</dbReference>
<protein>
    <recommendedName>
        <fullName evidence="2">Rnh202 triple barrel domain-containing protein</fullName>
    </recommendedName>
</protein>
<proteinExistence type="predicted"/>
<dbReference type="EMBL" id="BRXX01000070">
    <property type="protein sequence ID" value="GMH87280.1"/>
    <property type="molecule type" value="Genomic_DNA"/>
</dbReference>
<evidence type="ECO:0000313" key="4">
    <source>
        <dbReference type="Proteomes" id="UP001165160"/>
    </source>
</evidence>
<keyword evidence="4" id="KW-1185">Reference proteome</keyword>
<comment type="caution">
    <text evidence="3">The sequence shown here is derived from an EMBL/GenBank/DDBJ whole genome shotgun (WGS) entry which is preliminary data.</text>
</comment>
<evidence type="ECO:0000259" key="2">
    <source>
        <dbReference type="Pfam" id="PF17745"/>
    </source>
</evidence>
<feature type="domain" description="Rnh202 triple barrel" evidence="2">
    <location>
        <begin position="15"/>
        <end position="75"/>
    </location>
</feature>
<accession>A0A9W7BJG8</accession>
<dbReference type="PANTHER" id="PTHR13383:SF11">
    <property type="entry name" value="RIBONUCLEASE H2 SUBUNIT B"/>
    <property type="match status" value="1"/>
</dbReference>
<dbReference type="Proteomes" id="UP001165160">
    <property type="component" value="Unassembled WGS sequence"/>
</dbReference>
<dbReference type="GO" id="GO:0006401">
    <property type="term" value="P:RNA catabolic process"/>
    <property type="evidence" value="ECO:0007669"/>
    <property type="project" value="TreeGrafter"/>
</dbReference>
<dbReference type="Gene3D" id="2.20.25.530">
    <property type="match status" value="1"/>
</dbReference>
<feature type="region of interest" description="Disordered" evidence="1">
    <location>
        <begin position="259"/>
        <end position="289"/>
    </location>
</feature>
<sequence length="306" mass="33821">MSKIVVVDRENYPASEEHITTFTFPHPRTSLPLNLLSTPQKVLEVNALSENPHSSFIKDSEIVSEGRFHVLTAVDPVLFLLGGIEEKGKSFGPLEQLKSNLKETISPHIVDHLNPSNVSNVTSQYNIGDDAEPELMYKYSEPATLNYLKAKYEAVLGVMNTHNDRNDTTVKSGSFASDFKLDGDVNENEISNGVGVEKEKEKVNPLEVAAALHVCEYLGGGMAKVFVEFLGLPLSILEKPKGNKRKSWESHDEEAEKLLNFGKSEGEGAEKKKVKAAGESRKEELNKKAAKGMKSMAAFFMVKKKK</sequence>
<feature type="compositionally biased region" description="Basic and acidic residues" evidence="1">
    <location>
        <begin position="264"/>
        <end position="287"/>
    </location>
</feature>
<dbReference type="GO" id="GO:0032299">
    <property type="term" value="C:ribonuclease H2 complex"/>
    <property type="evidence" value="ECO:0007669"/>
    <property type="project" value="InterPro"/>
</dbReference>
<evidence type="ECO:0000313" key="3">
    <source>
        <dbReference type="EMBL" id="GMH87280.1"/>
    </source>
</evidence>
<gene>
    <name evidence="3" type="ORF">TrVE_jg2221</name>
</gene>